<dbReference type="RefSeq" id="WP_092651615.1">
    <property type="nucleotide sequence ID" value="NZ_LT629732.1"/>
</dbReference>
<dbReference type="InterPro" id="IPR013856">
    <property type="entry name" value="Peptidase_M4_domain"/>
</dbReference>
<proteinExistence type="inferred from homology"/>
<dbReference type="SUPFAM" id="SSF55486">
    <property type="entry name" value="Metalloproteases ('zincins'), catalytic domain"/>
    <property type="match status" value="1"/>
</dbReference>
<evidence type="ECO:0000256" key="8">
    <source>
        <dbReference type="PIRSR" id="PIRSR623612-1"/>
    </source>
</evidence>
<dbReference type="GO" id="GO:0004222">
    <property type="term" value="F:metalloendopeptidase activity"/>
    <property type="evidence" value="ECO:0007669"/>
    <property type="project" value="InterPro"/>
</dbReference>
<feature type="domain" description="Peptidase M4 C-terminal" evidence="11">
    <location>
        <begin position="374"/>
        <end position="529"/>
    </location>
</feature>
<sequence length="739" mass="78162">MKYRRAVGGIAALATVVSGSALALAAPSYAGTMSGPSFLPKKPDSTIKVLEGSDGDVTGIAAKGSAIKLPNGSSESPKTAARTHLQNFAGKLGVDPAQMRTVKAQKVDGGNTVRMQQYINGVPVVAGELVASLDKQNNLEALLGKTAKGSVQAPKKTKLFSVGASRAVARSYVAKKAEVSAAKLEVKSEGRWIYNPSLLGAPGAPVNRETQKFQVNTPDHAVDYTVFVDSGFHTVALAVSNNHAALKRDICDLNNKDAGDLEGAVCDGSTNKYTRREGQAKSGIADVDKVYDNLGVVSKWYASYAGLDVSAFIGGDSKTLKASTRTCLSQLQPGCPLANAFWSDGIQQMVYGDGVTGLDVTGHELTHGVTSHTSALYYAYQSGAINESISDTMGELIDLAANPGKATSDQGWLIGEDEKPASPDLPAPLRSMKDPTKFDQPDRLTSSMWAADAQFRDSGGVHTNSGPGNKTAYLLTQGDTFNGYTIRGVGLAKAFKIYWTAENLMTSGTDYKDLFNVLPLSCRKNIGKTGTYITEDDCAQVDKAVRATELYKDPANAAPVATPYCTAGNVKTSYVQTFDTTPSDWSMAGGAGLTKADLGFDYVNTGKDALGLFTQPAYSPYPAVTSSTATSNQKTIPAGSWLRIDYATLFSLYQPSSGTTAKLEYDDGSGIWRNANTLPGSVNPGSWTKHDSHGWASAKYNLLTLAGKKVKFRISASGLSSDGQASVMDVDNFKIYTCS</sequence>
<dbReference type="Pfam" id="PF02868">
    <property type="entry name" value="Peptidase_M4_C"/>
    <property type="match status" value="1"/>
</dbReference>
<evidence type="ECO:0000256" key="2">
    <source>
        <dbReference type="ARBA" id="ARBA00022670"/>
    </source>
</evidence>
<reference evidence="13 14" key="1">
    <citation type="submission" date="2016-10" db="EMBL/GenBank/DDBJ databases">
        <authorList>
            <person name="de Groot N.N."/>
        </authorList>
    </citation>
    <scope>NUCLEOTIDE SEQUENCE [LARGE SCALE GENOMIC DNA]</scope>
    <source>
        <strain evidence="13 14">DSM 22024</strain>
    </source>
</reference>
<dbReference type="Gene3D" id="3.10.450.490">
    <property type="match status" value="1"/>
</dbReference>
<dbReference type="Pfam" id="PF07504">
    <property type="entry name" value="FTP"/>
    <property type="match status" value="1"/>
</dbReference>
<dbReference type="AlphaFoldDB" id="A0A1H1NST0"/>
<keyword evidence="5" id="KW-0378">Hydrolase</keyword>
<evidence type="ECO:0000259" key="11">
    <source>
        <dbReference type="Pfam" id="PF02868"/>
    </source>
</evidence>
<dbReference type="CDD" id="cd09597">
    <property type="entry name" value="M4_TLP"/>
    <property type="match status" value="1"/>
</dbReference>
<dbReference type="InterPro" id="IPR011096">
    <property type="entry name" value="FTP_domain"/>
</dbReference>
<dbReference type="PRINTS" id="PR00730">
    <property type="entry name" value="THERMOLYSIN"/>
</dbReference>
<accession>A0A1H1NST0</accession>
<dbReference type="GO" id="GO:0046872">
    <property type="term" value="F:metal ion binding"/>
    <property type="evidence" value="ECO:0007669"/>
    <property type="project" value="UniProtKB-KW"/>
</dbReference>
<name>A0A1H1NST0_9ACTN</name>
<organism evidence="13 14">
    <name type="scientific">Actinopolymorpha singaporensis</name>
    <dbReference type="NCBI Taxonomy" id="117157"/>
    <lineage>
        <taxon>Bacteria</taxon>
        <taxon>Bacillati</taxon>
        <taxon>Actinomycetota</taxon>
        <taxon>Actinomycetes</taxon>
        <taxon>Propionibacteriales</taxon>
        <taxon>Actinopolymorphaceae</taxon>
        <taxon>Actinopolymorpha</taxon>
    </lineage>
</organism>
<dbReference type="Gene3D" id="3.10.170.10">
    <property type="match status" value="1"/>
</dbReference>
<feature type="chain" id="PRO_5039516552" evidence="9">
    <location>
        <begin position="26"/>
        <end position="739"/>
    </location>
</feature>
<feature type="signal peptide" evidence="9">
    <location>
        <begin position="1"/>
        <end position="25"/>
    </location>
</feature>
<evidence type="ECO:0000259" key="10">
    <source>
        <dbReference type="Pfam" id="PF01447"/>
    </source>
</evidence>
<dbReference type="OrthoDB" id="291295at2"/>
<evidence type="ECO:0000259" key="12">
    <source>
        <dbReference type="Pfam" id="PF07504"/>
    </source>
</evidence>
<evidence type="ECO:0000256" key="9">
    <source>
        <dbReference type="SAM" id="SignalP"/>
    </source>
</evidence>
<evidence type="ECO:0000256" key="4">
    <source>
        <dbReference type="ARBA" id="ARBA00022729"/>
    </source>
</evidence>
<dbReference type="InterPro" id="IPR050728">
    <property type="entry name" value="Zinc_Metalloprotease_M4"/>
</dbReference>
<dbReference type="InterPro" id="IPR027268">
    <property type="entry name" value="Peptidase_M4/M1_CTD_sf"/>
</dbReference>
<keyword evidence="14" id="KW-1185">Reference proteome</keyword>
<keyword evidence="3" id="KW-0479">Metal-binding</keyword>
<evidence type="ECO:0000256" key="6">
    <source>
        <dbReference type="ARBA" id="ARBA00022833"/>
    </source>
</evidence>
<dbReference type="EMBL" id="LT629732">
    <property type="protein sequence ID" value="SDS02012.1"/>
    <property type="molecule type" value="Genomic_DNA"/>
</dbReference>
<dbReference type="InterPro" id="IPR023612">
    <property type="entry name" value="Peptidase_M4"/>
</dbReference>
<keyword evidence="2 13" id="KW-0645">Protease</keyword>
<evidence type="ECO:0000256" key="3">
    <source>
        <dbReference type="ARBA" id="ARBA00022723"/>
    </source>
</evidence>
<dbReference type="PANTHER" id="PTHR33794:SF1">
    <property type="entry name" value="BACILLOLYSIN"/>
    <property type="match status" value="1"/>
</dbReference>
<keyword evidence="6" id="KW-0862">Zinc</keyword>
<dbReference type="STRING" id="117157.SAMN04489717_1354"/>
<evidence type="ECO:0000256" key="1">
    <source>
        <dbReference type="ARBA" id="ARBA00009388"/>
    </source>
</evidence>
<comment type="similarity">
    <text evidence="1">Belongs to the peptidase M4 family.</text>
</comment>
<evidence type="ECO:0000313" key="13">
    <source>
        <dbReference type="EMBL" id="SDS02012.1"/>
    </source>
</evidence>
<feature type="active site" description="Proton donor" evidence="8">
    <location>
        <position position="462"/>
    </location>
</feature>
<dbReference type="PANTHER" id="PTHR33794">
    <property type="entry name" value="BACILLOLYSIN"/>
    <property type="match status" value="1"/>
</dbReference>
<dbReference type="Gene3D" id="1.10.390.10">
    <property type="entry name" value="Neutral Protease Domain 2"/>
    <property type="match status" value="1"/>
</dbReference>
<feature type="domain" description="Peptidase M4" evidence="10">
    <location>
        <begin position="248"/>
        <end position="371"/>
    </location>
</feature>
<dbReference type="GO" id="GO:0006508">
    <property type="term" value="P:proteolysis"/>
    <property type="evidence" value="ECO:0007669"/>
    <property type="project" value="UniProtKB-KW"/>
</dbReference>
<dbReference type="Pfam" id="PF01447">
    <property type="entry name" value="Peptidase_M4"/>
    <property type="match status" value="1"/>
</dbReference>
<dbReference type="Proteomes" id="UP000198983">
    <property type="component" value="Chromosome I"/>
</dbReference>
<protein>
    <submittedName>
        <fullName evidence="13">Zn-dependent metalloprotease</fullName>
    </submittedName>
</protein>
<keyword evidence="7 13" id="KW-0482">Metalloprotease</keyword>
<feature type="active site" evidence="8">
    <location>
        <position position="364"/>
    </location>
</feature>
<feature type="domain" description="FTP" evidence="12">
    <location>
        <begin position="99"/>
        <end position="142"/>
    </location>
</feature>
<keyword evidence="4 9" id="KW-0732">Signal</keyword>
<dbReference type="InterPro" id="IPR001570">
    <property type="entry name" value="Peptidase_M4_C_domain"/>
</dbReference>
<evidence type="ECO:0000256" key="5">
    <source>
        <dbReference type="ARBA" id="ARBA00022801"/>
    </source>
</evidence>
<evidence type="ECO:0000313" key="14">
    <source>
        <dbReference type="Proteomes" id="UP000198983"/>
    </source>
</evidence>
<gene>
    <name evidence="13" type="ORF">SAMN04489717_1354</name>
</gene>
<evidence type="ECO:0000256" key="7">
    <source>
        <dbReference type="ARBA" id="ARBA00023049"/>
    </source>
</evidence>